<dbReference type="EMBL" id="RWGY01000039">
    <property type="protein sequence ID" value="TVU09058.1"/>
    <property type="molecule type" value="Genomic_DNA"/>
</dbReference>
<evidence type="ECO:0000256" key="6">
    <source>
        <dbReference type="ARBA" id="ARBA00022840"/>
    </source>
</evidence>
<dbReference type="Gene3D" id="3.80.10.10">
    <property type="entry name" value="Ribonuclease Inhibitor"/>
    <property type="match status" value="3"/>
</dbReference>
<dbReference type="GO" id="GO:0005524">
    <property type="term" value="F:ATP binding"/>
    <property type="evidence" value="ECO:0007669"/>
    <property type="project" value="UniProtKB-KW"/>
</dbReference>
<dbReference type="InterPro" id="IPR027417">
    <property type="entry name" value="P-loop_NTPase"/>
</dbReference>
<dbReference type="Gramene" id="TVU09058">
    <property type="protein sequence ID" value="TVU09058"/>
    <property type="gene ID" value="EJB05_42498"/>
</dbReference>
<sequence length="1597" mass="179622">MDPFPYHYQRRRDAPPPSSFAPPPPPSFAPPQFDAPTPVDFAAPAFIASALESPAPRDIDDNTRLLLLEMQKMEARLSTRMDSRLQTTILILEEGLRISPTILCSAWWCSLPSLRCGSSAGMEAAGIQAARWMLGKALGPLSSGALEAWAASTELGPNIRALRMELLYAQGILNNARGRGRDQEIQNPALTELLQELRDLGYRADDVLDELEYFRIQDELDGTYHAADEHGGGCLRNCSLNARHTATAIAKKLVGFSKCCSSSASHNEGDDDDTGRGVSLCGAWPCLGLQTPPDHDDDQEEGEASQGVRCGAVCWPCGRASATTPPTSQLGDHEVGHGCISSLTSSARGTIHAVGKLLPCHHSSSCVRCHENSNIASSERRRFLCCTWPNKAQQRENAVQAPKLKFNRVEMSQTMKEIVQQLKPVCAKVSTILNLELLDSNHRVAQWIATSLDGRLSNKQWHIPLRKNAMSWPITTSESEFYGREAQMVKTVDHHIDLEGLDHEAFTQLFFACAFGDNKTKNDHSEFLETGYMIIEKLKGSPLAAKTVGRLLRHNLDLDHWTRVLESREWESQTGDHDIMPALKLSFDYLPFHLQQCFAYCALFPEDYRFCREELIHFWIGLDILYSSHNENISIEDIGLRNLKDLVNHGFLKMEEDVGDTCYVIHDLLHELALKVSAHECLSINSSNVSSTQIPLSIRHLSLSIEDSSVNDKMSFDVCKEDFSVLNNRLRVENLQSLMLFGYHQNSFLKTFGGLFRKAKALRVIFLSEKNYSMEDLLPNYLNLVHLRYLRISGVFESRLCKNISRYYHVRVLDLHKIYYRLDYDLPRDMSNLIKLHHFLVSDDNTMHLKISNVGRLKSLQALERFMVKRESQGFELKQIGHLFELHGSLHIENLGKVESREEADEAKLMHKKHLHKLILDWDINQSSKDPACEEQVLEGLKPNSNLSELYIIGHGGTMCPSWLGVNLSVKNLDSLSLNNVAWETFPPTGKLWLVNAELPSDIPNRNFHKLRMIELVKLDGVKKWVVDSTSQFYSCLEVLKIKDCGEFRELSFSNYACSQQEQNIWFPKLKKLVIDGCSKLCSLPPVPWTDAPCSIEIRKVGLGFQELYLYDYDTGLCLNIEGKVGQDTSELWKALDFDHLIEVKHLVVNCCPPLPLDRLKMLSSLKHMKISDFSNAFWLVEDGRGVQCQFPIESITITNVGTSGKELTQVLAYMPKLSELYMDSCDKITGLGVMEQQEKTTPSVTRVGALAGRLVPWSLDRQFLVTSNEAETHIEVQDISREEDEIAQAEDGLLLLPPQLQKLEIWRCPEVSLRLDDSAGGLQGLHSLRSLTIWACPKFLPPSSASFSSCCPFPSSLQELNLKEQSLTIQPTSDCTDGRTLSLSNLASLIELDIIECEGGEGFWRHLPWGCLTQLSVRNTSNFFLVDPPGLPSSQQELDRGLSSPFSVLQSLQTDDLGGDEEIEEALQLLTSLQELTLFGFKKLRFLPAGLRGLPNLKRLKIVYCTAIRSLPTGGLPDSLHTLTIWSCEAIRSLPKGCFPNSLQELEIVDCKAIRRLPKDRLPNSLRRLDVRDCGNKELKRHCRKLIGTIPIVQVD</sequence>
<dbReference type="OrthoDB" id="659430at2759"/>
<dbReference type="InterPro" id="IPR032675">
    <property type="entry name" value="LRR_dom_sf"/>
</dbReference>
<dbReference type="Proteomes" id="UP000324897">
    <property type="component" value="Chromosome 3"/>
</dbReference>
<dbReference type="GO" id="GO:0051707">
    <property type="term" value="P:response to other organism"/>
    <property type="evidence" value="ECO:0007669"/>
    <property type="project" value="UniProtKB-ARBA"/>
</dbReference>
<dbReference type="PANTHER" id="PTHR36766">
    <property type="entry name" value="PLANT BROAD-SPECTRUM MILDEW RESISTANCE PROTEIN RPW8"/>
    <property type="match status" value="1"/>
</dbReference>
<reference evidence="11 12" key="1">
    <citation type="journal article" date="2019" name="Sci. Rep.">
        <title>A high-quality genome of Eragrostis curvula grass provides insights into Poaceae evolution and supports new strategies to enhance forage quality.</title>
        <authorList>
            <person name="Carballo J."/>
            <person name="Santos B.A.C.M."/>
            <person name="Zappacosta D."/>
            <person name="Garbus I."/>
            <person name="Selva J.P."/>
            <person name="Gallo C.A."/>
            <person name="Diaz A."/>
            <person name="Albertini E."/>
            <person name="Caccamo M."/>
            <person name="Echenique V."/>
        </authorList>
    </citation>
    <scope>NUCLEOTIDE SEQUENCE [LARGE SCALE GENOMIC DNA]</scope>
    <source>
        <strain evidence="12">cv. Victoria</strain>
        <tissue evidence="11">Leaf</tissue>
    </source>
</reference>
<dbReference type="SUPFAM" id="SSF52540">
    <property type="entry name" value="P-loop containing nucleoside triphosphate hydrolases"/>
    <property type="match status" value="1"/>
</dbReference>
<feature type="domain" description="R13L1/DRL21-like LRR repeat region" evidence="10">
    <location>
        <begin position="877"/>
        <end position="992"/>
    </location>
</feature>
<evidence type="ECO:0000256" key="7">
    <source>
        <dbReference type="SAM" id="MobiDB-lite"/>
    </source>
</evidence>
<keyword evidence="12" id="KW-1185">Reference proteome</keyword>
<dbReference type="Pfam" id="PF25019">
    <property type="entry name" value="LRR_R13L1-DRL21"/>
    <property type="match status" value="1"/>
</dbReference>
<feature type="region of interest" description="Disordered" evidence="7">
    <location>
        <begin position="1"/>
        <end position="36"/>
    </location>
</feature>
<evidence type="ECO:0000256" key="3">
    <source>
        <dbReference type="ARBA" id="ARBA00022737"/>
    </source>
</evidence>
<proteinExistence type="inferred from homology"/>
<keyword evidence="3" id="KW-0677">Repeat</keyword>
<accession>A0A5J9TDK4</accession>
<evidence type="ECO:0000259" key="8">
    <source>
        <dbReference type="Pfam" id="PF18052"/>
    </source>
</evidence>
<protein>
    <submittedName>
        <fullName evidence="11">Uncharacterized protein</fullName>
    </submittedName>
</protein>
<evidence type="ECO:0000259" key="10">
    <source>
        <dbReference type="Pfam" id="PF25019"/>
    </source>
</evidence>
<feature type="domain" description="Disease resistance protein winged helix" evidence="9">
    <location>
        <begin position="603"/>
        <end position="673"/>
    </location>
</feature>
<comment type="similarity">
    <text evidence="1">Belongs to the disease resistance NB-LRR family.</text>
</comment>
<evidence type="ECO:0000256" key="2">
    <source>
        <dbReference type="ARBA" id="ARBA00022614"/>
    </source>
</evidence>
<feature type="non-terminal residue" evidence="11">
    <location>
        <position position="1"/>
    </location>
</feature>
<evidence type="ECO:0000313" key="11">
    <source>
        <dbReference type="EMBL" id="TVU09058.1"/>
    </source>
</evidence>
<evidence type="ECO:0000256" key="1">
    <source>
        <dbReference type="ARBA" id="ARBA00008894"/>
    </source>
</evidence>
<dbReference type="Gene3D" id="1.10.10.10">
    <property type="entry name" value="Winged helix-like DNA-binding domain superfamily/Winged helix DNA-binding domain"/>
    <property type="match status" value="1"/>
</dbReference>
<keyword evidence="6" id="KW-0067">ATP-binding</keyword>
<dbReference type="InterPro" id="IPR036388">
    <property type="entry name" value="WH-like_DNA-bd_sf"/>
</dbReference>
<comment type="caution">
    <text evidence="11">The sequence shown here is derived from an EMBL/GenBank/DDBJ whole genome shotgun (WGS) entry which is preliminary data.</text>
</comment>
<dbReference type="Pfam" id="PF23559">
    <property type="entry name" value="WHD_DRP"/>
    <property type="match status" value="1"/>
</dbReference>
<dbReference type="InterPro" id="IPR042197">
    <property type="entry name" value="Apaf_helical"/>
</dbReference>
<evidence type="ECO:0000259" key="9">
    <source>
        <dbReference type="Pfam" id="PF23559"/>
    </source>
</evidence>
<feature type="compositionally biased region" description="Pro residues" evidence="7">
    <location>
        <begin position="15"/>
        <end position="29"/>
    </location>
</feature>
<feature type="domain" description="Disease resistance N-terminal" evidence="8">
    <location>
        <begin position="138"/>
        <end position="218"/>
    </location>
</feature>
<gene>
    <name evidence="11" type="ORF">EJB05_42498</name>
</gene>
<name>A0A5J9TDK4_9POAL</name>
<organism evidence="11 12">
    <name type="scientific">Eragrostis curvula</name>
    <name type="common">weeping love grass</name>
    <dbReference type="NCBI Taxonomy" id="38414"/>
    <lineage>
        <taxon>Eukaryota</taxon>
        <taxon>Viridiplantae</taxon>
        <taxon>Streptophyta</taxon>
        <taxon>Embryophyta</taxon>
        <taxon>Tracheophyta</taxon>
        <taxon>Spermatophyta</taxon>
        <taxon>Magnoliopsida</taxon>
        <taxon>Liliopsida</taxon>
        <taxon>Poales</taxon>
        <taxon>Poaceae</taxon>
        <taxon>PACMAD clade</taxon>
        <taxon>Chloridoideae</taxon>
        <taxon>Eragrostideae</taxon>
        <taxon>Eragrostidinae</taxon>
        <taxon>Eragrostis</taxon>
    </lineage>
</organism>
<dbReference type="Pfam" id="PF18052">
    <property type="entry name" value="Rx_N"/>
    <property type="match status" value="1"/>
</dbReference>
<dbReference type="PANTHER" id="PTHR36766:SF40">
    <property type="entry name" value="DISEASE RESISTANCE PROTEIN RGA3"/>
    <property type="match status" value="1"/>
</dbReference>
<evidence type="ECO:0000256" key="5">
    <source>
        <dbReference type="ARBA" id="ARBA00022821"/>
    </source>
</evidence>
<dbReference type="GO" id="GO:0006952">
    <property type="term" value="P:defense response"/>
    <property type="evidence" value="ECO:0007669"/>
    <property type="project" value="UniProtKB-KW"/>
</dbReference>
<keyword evidence="4" id="KW-0547">Nucleotide-binding</keyword>
<keyword evidence="5" id="KW-0611">Plant defense</keyword>
<dbReference type="Gene3D" id="1.10.8.430">
    <property type="entry name" value="Helical domain of apoptotic protease-activating factors"/>
    <property type="match status" value="1"/>
</dbReference>
<dbReference type="InterPro" id="IPR056789">
    <property type="entry name" value="LRR_R13L1-DRL21"/>
</dbReference>
<dbReference type="InterPro" id="IPR058922">
    <property type="entry name" value="WHD_DRP"/>
</dbReference>
<evidence type="ECO:0000313" key="12">
    <source>
        <dbReference type="Proteomes" id="UP000324897"/>
    </source>
</evidence>
<evidence type="ECO:0000256" key="4">
    <source>
        <dbReference type="ARBA" id="ARBA00022741"/>
    </source>
</evidence>
<keyword evidence="2" id="KW-0433">Leucine-rich repeat</keyword>
<dbReference type="InterPro" id="IPR041118">
    <property type="entry name" value="Rx_N"/>
</dbReference>
<dbReference type="SUPFAM" id="SSF52058">
    <property type="entry name" value="L domain-like"/>
    <property type="match status" value="2"/>
</dbReference>